<dbReference type="InterPro" id="IPR008278">
    <property type="entry name" value="4-PPantetheinyl_Trfase_dom"/>
</dbReference>
<evidence type="ECO:0000313" key="4">
    <source>
        <dbReference type="EMBL" id="MFD2742957.1"/>
    </source>
</evidence>
<keyword evidence="2 4" id="KW-0808">Transferase</keyword>
<proteinExistence type="inferred from homology"/>
<dbReference type="SUPFAM" id="SSF56214">
    <property type="entry name" value="4'-phosphopantetheinyl transferase"/>
    <property type="match status" value="2"/>
</dbReference>
<comment type="similarity">
    <text evidence="1">Belongs to the P-Pant transferase superfamily. Gsp/Sfp/HetI/AcpT family.</text>
</comment>
<dbReference type="Pfam" id="PF01648">
    <property type="entry name" value="ACPS"/>
    <property type="match status" value="1"/>
</dbReference>
<dbReference type="RefSeq" id="WP_066754544.1">
    <property type="nucleotide sequence ID" value="NZ_JBHUMB010000006.1"/>
</dbReference>
<gene>
    <name evidence="4" type="ORF">ACFSQ6_06060</name>
</gene>
<feature type="domain" description="4'-phosphopantetheinyl transferase" evidence="3">
    <location>
        <begin position="108"/>
        <end position="195"/>
    </location>
</feature>
<dbReference type="InterPro" id="IPR050559">
    <property type="entry name" value="P-Pant_transferase_sf"/>
</dbReference>
<dbReference type="EMBL" id="JBHUMB010000006">
    <property type="protein sequence ID" value="MFD2742957.1"/>
    <property type="molecule type" value="Genomic_DNA"/>
</dbReference>
<evidence type="ECO:0000256" key="2">
    <source>
        <dbReference type="ARBA" id="ARBA00022679"/>
    </source>
</evidence>
<organism evidence="4 5">
    <name type="scientific">Sphingobacterium populi</name>
    <dbReference type="NCBI Taxonomy" id="1812824"/>
    <lineage>
        <taxon>Bacteria</taxon>
        <taxon>Pseudomonadati</taxon>
        <taxon>Bacteroidota</taxon>
        <taxon>Sphingobacteriia</taxon>
        <taxon>Sphingobacteriales</taxon>
        <taxon>Sphingobacteriaceae</taxon>
        <taxon>Sphingobacterium</taxon>
    </lineage>
</organism>
<keyword evidence="5" id="KW-1185">Reference proteome</keyword>
<reference evidence="5" key="1">
    <citation type="journal article" date="2019" name="Int. J. Syst. Evol. Microbiol.">
        <title>The Global Catalogue of Microorganisms (GCM) 10K type strain sequencing project: providing services to taxonomists for standard genome sequencing and annotation.</title>
        <authorList>
            <consortium name="The Broad Institute Genomics Platform"/>
            <consortium name="The Broad Institute Genome Sequencing Center for Infectious Disease"/>
            <person name="Wu L."/>
            <person name="Ma J."/>
        </authorList>
    </citation>
    <scope>NUCLEOTIDE SEQUENCE [LARGE SCALE GENOMIC DNA]</scope>
    <source>
        <strain evidence="5">KCTC 42247</strain>
    </source>
</reference>
<protein>
    <submittedName>
        <fullName evidence="4">4'-phosphopantetheinyl transferase family protein</fullName>
    </submittedName>
</protein>
<dbReference type="Gene3D" id="3.90.470.20">
    <property type="entry name" value="4'-phosphopantetheinyl transferase domain"/>
    <property type="match status" value="1"/>
</dbReference>
<evidence type="ECO:0000256" key="1">
    <source>
        <dbReference type="ARBA" id="ARBA00010990"/>
    </source>
</evidence>
<name>A0ABW5UBU7_9SPHI</name>
<sequence>MGLVYLRELDTDSKFAIWKIEETADELLAFLQLSDAELHTLKNLNKGKRTLHWLATRVLLRQLLHTEQYIQCVPDSNGKPYLPDYPLQISLTHSFDYAGAMLSKKGACGIDLELVKDKIERIKEKFLRPEELAFIPAISNRVEQLYACWCAKEAVYKLQGNKGTSFYHNMTILPFEYTPQGVMQVRLDVDGISNIYDVYYERFNDYMLGYVVGTY</sequence>
<dbReference type="PANTHER" id="PTHR12215:SF10">
    <property type="entry name" value="L-AMINOADIPATE-SEMIALDEHYDE DEHYDROGENASE-PHOSPHOPANTETHEINYL TRANSFERASE"/>
    <property type="match status" value="1"/>
</dbReference>
<dbReference type="GO" id="GO:0016740">
    <property type="term" value="F:transferase activity"/>
    <property type="evidence" value="ECO:0007669"/>
    <property type="project" value="UniProtKB-KW"/>
</dbReference>
<evidence type="ECO:0000313" key="5">
    <source>
        <dbReference type="Proteomes" id="UP001597418"/>
    </source>
</evidence>
<dbReference type="PANTHER" id="PTHR12215">
    <property type="entry name" value="PHOSPHOPANTETHEINE TRANSFERASE"/>
    <property type="match status" value="1"/>
</dbReference>
<dbReference type="Proteomes" id="UP001597418">
    <property type="component" value="Unassembled WGS sequence"/>
</dbReference>
<comment type="caution">
    <text evidence="4">The sequence shown here is derived from an EMBL/GenBank/DDBJ whole genome shotgun (WGS) entry which is preliminary data.</text>
</comment>
<dbReference type="InterPro" id="IPR037143">
    <property type="entry name" value="4-PPantetheinyl_Trfase_dom_sf"/>
</dbReference>
<accession>A0ABW5UBU7</accession>
<evidence type="ECO:0000259" key="3">
    <source>
        <dbReference type="Pfam" id="PF01648"/>
    </source>
</evidence>